<organism evidence="1 2">
    <name type="scientific">Thelohanellus kitauei</name>
    <name type="common">Myxosporean</name>
    <dbReference type="NCBI Taxonomy" id="669202"/>
    <lineage>
        <taxon>Eukaryota</taxon>
        <taxon>Metazoa</taxon>
        <taxon>Cnidaria</taxon>
        <taxon>Myxozoa</taxon>
        <taxon>Myxosporea</taxon>
        <taxon>Bivalvulida</taxon>
        <taxon>Platysporina</taxon>
        <taxon>Myxobolidae</taxon>
        <taxon>Thelohanellus</taxon>
    </lineage>
</organism>
<proteinExistence type="predicted"/>
<dbReference type="AlphaFoldDB" id="A0A0C2M9U6"/>
<dbReference type="EMBL" id="JWZT01004591">
    <property type="protein sequence ID" value="KII63770.1"/>
    <property type="molecule type" value="Genomic_DNA"/>
</dbReference>
<keyword evidence="2" id="KW-1185">Reference proteome</keyword>
<evidence type="ECO:0000313" key="1">
    <source>
        <dbReference type="EMBL" id="KII63770.1"/>
    </source>
</evidence>
<reference evidence="1 2" key="1">
    <citation type="journal article" date="2014" name="Genome Biol. Evol.">
        <title>The genome of the myxosporean Thelohanellus kitauei shows adaptations to nutrient acquisition within its fish host.</title>
        <authorList>
            <person name="Yang Y."/>
            <person name="Xiong J."/>
            <person name="Zhou Z."/>
            <person name="Huo F."/>
            <person name="Miao W."/>
            <person name="Ran C."/>
            <person name="Liu Y."/>
            <person name="Zhang J."/>
            <person name="Feng J."/>
            <person name="Wang M."/>
            <person name="Wang M."/>
            <person name="Wang L."/>
            <person name="Yao B."/>
        </authorList>
    </citation>
    <scope>NUCLEOTIDE SEQUENCE [LARGE SCALE GENOMIC DNA]</scope>
    <source>
        <strain evidence="1">Wuqing</strain>
    </source>
</reference>
<name>A0A0C2M9U6_THEKT</name>
<sequence length="280" mass="31341">MKNFGNDCTGLGDSSEAQRCGCESREVGIVRTSRGLGRNPCSDTPYPAYGKIFSLGVFLQPKVPARGPSFFESDLYPNELLAALLVSGWKWIIIVSGKLLGALFGISGVSLWIGSNNDHSITGNSYFYQIPGTLCNLLPNNHDGRRYPLNISDSQVLSYVKPKPSESKCATDNSSFVSHQIKSDGQESLRHIRPQFILLEEKLLENKGDDFYLHRFIWTHAEGRSGMTFKSVHNLMESGPNIFLWKTFHCRPRVKQPQIMVSDFQPSHQQPVYPLASDIQ</sequence>
<evidence type="ECO:0000313" key="2">
    <source>
        <dbReference type="Proteomes" id="UP000031668"/>
    </source>
</evidence>
<dbReference type="Proteomes" id="UP000031668">
    <property type="component" value="Unassembled WGS sequence"/>
</dbReference>
<accession>A0A0C2M9U6</accession>
<comment type="caution">
    <text evidence="1">The sequence shown here is derived from an EMBL/GenBank/DDBJ whole genome shotgun (WGS) entry which is preliminary data.</text>
</comment>
<gene>
    <name evidence="1" type="ORF">RF11_15004</name>
</gene>
<protein>
    <submittedName>
        <fullName evidence="1">Uncharacterized protein</fullName>
    </submittedName>
</protein>